<proteinExistence type="predicted"/>
<dbReference type="EMBL" id="JACEIO010000011">
    <property type="protein sequence ID" value="MBA4536788.1"/>
    <property type="molecule type" value="Genomic_DNA"/>
</dbReference>
<reference evidence="3 4" key="1">
    <citation type="submission" date="2020-02" db="EMBL/GenBank/DDBJ databases">
        <title>Bacillus aquiflavi sp. nov., isolated from yellow water of strong flavor Chinese baijiu in Yibin region of China.</title>
        <authorList>
            <person name="Xie J."/>
        </authorList>
    </citation>
    <scope>NUCLEOTIDE SEQUENCE [LARGE SCALE GENOMIC DNA]</scope>
    <source>
        <strain evidence="3 4">3H-10</strain>
    </source>
</reference>
<comment type="caution">
    <text evidence="3">The sequence shown here is derived from an EMBL/GenBank/DDBJ whole genome shotgun (WGS) entry which is preliminary data.</text>
</comment>
<protein>
    <submittedName>
        <fullName evidence="3">GNAT family N-acetyltransferase</fullName>
    </submittedName>
</protein>
<organism evidence="3 4">
    <name type="scientific">Bacillus aquiflavi</name>
    <dbReference type="NCBI Taxonomy" id="2672567"/>
    <lineage>
        <taxon>Bacteria</taxon>
        <taxon>Bacillati</taxon>
        <taxon>Bacillota</taxon>
        <taxon>Bacilli</taxon>
        <taxon>Bacillales</taxon>
        <taxon>Bacillaceae</taxon>
        <taxon>Bacillus</taxon>
    </lineage>
</organism>
<dbReference type="EMBL" id="JAAIWN010000011">
    <property type="protein sequence ID" value="NEY81155.1"/>
    <property type="molecule type" value="Genomic_DNA"/>
</dbReference>
<dbReference type="Proteomes" id="UP000472971">
    <property type="component" value="Unassembled WGS sequence"/>
</dbReference>
<dbReference type="PANTHER" id="PTHR43792">
    <property type="entry name" value="GNAT FAMILY, PUTATIVE (AFU_ORTHOLOGUE AFUA_3G00765)-RELATED-RELATED"/>
    <property type="match status" value="1"/>
</dbReference>
<accession>A0A6B3VY01</accession>
<dbReference type="PROSITE" id="PS51186">
    <property type="entry name" value="GNAT"/>
    <property type="match status" value="1"/>
</dbReference>
<evidence type="ECO:0000259" key="1">
    <source>
        <dbReference type="PROSITE" id="PS51186"/>
    </source>
</evidence>
<evidence type="ECO:0000313" key="5">
    <source>
        <dbReference type="Proteomes" id="UP000570010"/>
    </source>
</evidence>
<feature type="domain" description="N-acetyltransferase" evidence="1">
    <location>
        <begin position="8"/>
        <end position="152"/>
    </location>
</feature>
<evidence type="ECO:0000313" key="4">
    <source>
        <dbReference type="Proteomes" id="UP000472971"/>
    </source>
</evidence>
<dbReference type="InterPro" id="IPR000182">
    <property type="entry name" value="GNAT_dom"/>
</dbReference>
<dbReference type="InterPro" id="IPR051531">
    <property type="entry name" value="N-acetyltransferase"/>
</dbReference>
<dbReference type="InterPro" id="IPR016181">
    <property type="entry name" value="Acyl_CoA_acyltransferase"/>
</dbReference>
<dbReference type="Proteomes" id="UP000570010">
    <property type="component" value="Unassembled WGS sequence"/>
</dbReference>
<dbReference type="Pfam" id="PF13302">
    <property type="entry name" value="Acetyltransf_3"/>
    <property type="match status" value="1"/>
</dbReference>
<sequence>MKLETKRLSIIPCTKQTIEIAMKQNYDHGPQIQTYLELLKEDPSLLYWGVWLVIRKNDGVIIGDIGFKGKPDKNKTVEVGYGFLESFWNQGYATEAVGALIKWAFDTSKVKKVVAETLHNNYGSMRVLEKLGMIKVNETKTMINWKIKQNFTR</sequence>
<gene>
    <name evidence="3" type="ORF">G4D64_06385</name>
    <name evidence="2" type="ORF">H1Z61_06420</name>
</gene>
<name>A0A6B3VY01_9BACI</name>
<evidence type="ECO:0000313" key="3">
    <source>
        <dbReference type="EMBL" id="NEY81155.1"/>
    </source>
</evidence>
<keyword evidence="3" id="KW-0808">Transferase</keyword>
<dbReference type="Gene3D" id="3.40.630.30">
    <property type="match status" value="1"/>
</dbReference>
<dbReference type="CDD" id="cd04301">
    <property type="entry name" value="NAT_SF"/>
    <property type="match status" value="1"/>
</dbReference>
<evidence type="ECO:0000313" key="2">
    <source>
        <dbReference type="EMBL" id="MBA4536788.1"/>
    </source>
</evidence>
<dbReference type="AlphaFoldDB" id="A0A6B3VY01"/>
<dbReference type="PANTHER" id="PTHR43792:SF13">
    <property type="entry name" value="ACETYLTRANSFERASE"/>
    <property type="match status" value="1"/>
</dbReference>
<dbReference type="SUPFAM" id="SSF55729">
    <property type="entry name" value="Acyl-CoA N-acyltransferases (Nat)"/>
    <property type="match status" value="1"/>
</dbReference>
<reference evidence="2 5" key="2">
    <citation type="submission" date="2020-07" db="EMBL/GenBank/DDBJ databases">
        <authorList>
            <person name="Feng H."/>
        </authorList>
    </citation>
    <scope>NUCLEOTIDE SEQUENCE [LARGE SCALE GENOMIC DNA]</scope>
    <source>
        <strain evidence="5">s-12</strain>
        <strain evidence="2">S-12</strain>
    </source>
</reference>
<keyword evidence="4" id="KW-1185">Reference proteome</keyword>
<dbReference type="GO" id="GO:0016747">
    <property type="term" value="F:acyltransferase activity, transferring groups other than amino-acyl groups"/>
    <property type="evidence" value="ECO:0007669"/>
    <property type="project" value="InterPro"/>
</dbReference>
<dbReference type="RefSeq" id="WP_163241319.1">
    <property type="nucleotide sequence ID" value="NZ_JAAIWN010000011.1"/>
</dbReference>